<proteinExistence type="predicted"/>
<dbReference type="RefSeq" id="YP_010088083.1">
    <property type="nucleotide sequence ID" value="NC_055654.1"/>
</dbReference>
<dbReference type="EMBL" id="MN625834">
    <property type="protein sequence ID" value="QGR26540.1"/>
    <property type="molecule type" value="Genomic_RNA"/>
</dbReference>
<dbReference type="GeneID" id="65247077"/>
<evidence type="ECO:0000313" key="2">
    <source>
        <dbReference type="Proteomes" id="UP000679874"/>
    </source>
</evidence>
<protein>
    <recommendedName>
        <fullName evidence="3">RNA-directed RNA polymerase</fullName>
    </recommendedName>
</protein>
<reference evidence="1" key="1">
    <citation type="journal article" date="2019" name="Viruses">
        <title>Chrysoviruses Inhabited Symbiotic Fungi of Lichens.</title>
        <authorList>
            <person name="Petrzik K."/>
            <person name="Koloniuk I."/>
            <person name="Sehadova H."/>
            <person name="Sarkisova T."/>
        </authorList>
    </citation>
    <scope>NUCLEOTIDE SEQUENCE</scope>
    <source>
        <strain evidence="1">ZSH</strain>
    </source>
</reference>
<dbReference type="KEGG" id="vg:65247077"/>
<evidence type="ECO:0008006" key="3">
    <source>
        <dbReference type="Google" id="ProtNLM"/>
    </source>
</evidence>
<organism evidence="1 2">
    <name type="scientific">Chrysothrix chrysovirus 1</name>
    <dbReference type="NCBI Taxonomy" id="2682569"/>
    <lineage>
        <taxon>Viruses</taxon>
        <taxon>Riboviria</taxon>
        <taxon>Orthornavirae</taxon>
        <taxon>Duplornaviricota</taxon>
        <taxon>Chrymotiviricetes</taxon>
        <taxon>Ghabrivirales</taxon>
        <taxon>Alphatotivirineae</taxon>
        <taxon>Chrysoviridae</taxon>
        <taxon>Alphachrysovirus</taxon>
        <taxon>Alphachrysovirus chrysothricis</taxon>
    </lineage>
</organism>
<sequence length="848" mass="96714">MGNRKKEKQSKPDNFLGKIVTAMSSIRIDGKQEKKYRRKPQFTKTEMATNNIKTITRDVGRAKYKGKANRHSVIQSLSKKTLPYYEIETSNNKALGCIKGIVVPSGHGKSSMCRLEGWIDIDSLVCAPKLAELRSEAYDRMENGYSFTEAFEPINQMAKKTLNLLQASKNTILLAHSFESLITLGIDIAGAVCLSEEVLNDNVHNRSELEREVARANREKVLSYRDGPIDIFEAGDQSELLWYIYSVCDVLNIETGAPRDFEMELPSYMPDHIGRGTKVELDELIKLYECGKSTKAIVDYQVNLEYGRPYRGFGFNMNDWAKAASVVTSTSNFLPNDSDWIPKPLSIEKLSKEFDLSEHKDILDLISIHGKEHERFIISVVSHWKAIGCINNVSGKLYELYKIKRIFWPSVFQKIRHGVLNSNELFGTELTISEREVLLNMHVLSVGNRRQLVSRLTDKRVAYPSKPISNEMLEGTKKQILELKFDVADMTAEARAWGELVLCNAKISLKKETVKDHVLYGLWYELTNRWHGTKGGDLALKSILKRVNSDWYLLASSCDEWTEGVRNILSMKCDNSSIGHSVGAMLSCNLEDEAAHEEWSMKVCRAIKGFIVCGIIIGNDKAKIMMEQTPYHVKPSIVGITEKEIWRRIAKSKIPKGALDYLDYNGNNYFQHVMELNKWKNSSTIMIMEMINVRSWLPDAKPIKYMSILYNWLVKGRCGMVDVVYDSMINMHYKLIYGCDSSKERLEAFKNLDHIGQSCGGLGLMDHINLKQIWDGKRNIKLSERHEYRPKNTVSSENLDKACYNFNSYEWSEKYVSSKSLALGGLVYNILTNCTSKESMLMQIEMSI</sequence>
<name>A0A650D8A7_9VIRU</name>
<accession>A0A650D8A7</accession>
<keyword evidence="2" id="KW-1185">Reference proteome</keyword>
<evidence type="ECO:0000313" key="1">
    <source>
        <dbReference type="EMBL" id="QGR26540.1"/>
    </source>
</evidence>
<dbReference type="Proteomes" id="UP000679874">
    <property type="component" value="Genome"/>
</dbReference>